<gene>
    <name evidence="2" type="ORF">RHODGE_RHODGE_02378</name>
</gene>
<sequence>MTQAGRVVLVALAIATLSSQAIAGWRGAHGTGRPVVIVTPGAHPGDGWRLDDGPGPYAAPVVFGRAVRTTVYPYGPGGDAVRGYVYRPTIGIGCGCGPGWYASCC</sequence>
<dbReference type="Proteomes" id="UP000289200">
    <property type="component" value="Unassembled WGS sequence"/>
</dbReference>
<evidence type="ECO:0000313" key="3">
    <source>
        <dbReference type="Proteomes" id="UP000289200"/>
    </source>
</evidence>
<dbReference type="EMBL" id="UWOC01000142">
    <property type="protein sequence ID" value="VCU09205.1"/>
    <property type="molecule type" value="Genomic_DNA"/>
</dbReference>
<dbReference type="OrthoDB" id="10007283at2"/>
<evidence type="ECO:0000256" key="1">
    <source>
        <dbReference type="SAM" id="SignalP"/>
    </source>
</evidence>
<keyword evidence="1" id="KW-0732">Signal</keyword>
<keyword evidence="3" id="KW-1185">Reference proteome</keyword>
<organism evidence="2 3">
    <name type="scientific">Rhodoplanes serenus</name>
    <dbReference type="NCBI Taxonomy" id="200615"/>
    <lineage>
        <taxon>Bacteria</taxon>
        <taxon>Pseudomonadati</taxon>
        <taxon>Pseudomonadota</taxon>
        <taxon>Alphaproteobacteria</taxon>
        <taxon>Hyphomicrobiales</taxon>
        <taxon>Nitrobacteraceae</taxon>
        <taxon>Rhodoplanes</taxon>
    </lineage>
</organism>
<feature type="chain" id="PRO_5019427540" evidence="1">
    <location>
        <begin position="24"/>
        <end position="105"/>
    </location>
</feature>
<name>A0A447CV90_9BRAD</name>
<dbReference type="AlphaFoldDB" id="A0A447CV90"/>
<dbReference type="RefSeq" id="WP_129609147.1">
    <property type="nucleotide sequence ID" value="NZ_UWOC01000142.1"/>
</dbReference>
<reference evidence="3" key="1">
    <citation type="submission" date="2018-10" db="EMBL/GenBank/DDBJ databases">
        <authorList>
            <person name="Peiro R."/>
            <person name="Begona"/>
            <person name="Cbmso G."/>
            <person name="Lopez M."/>
            <person name="Gonzalez S."/>
            <person name="Sacristan E."/>
            <person name="Castillo E."/>
        </authorList>
    </citation>
    <scope>NUCLEOTIDE SEQUENCE [LARGE SCALE GENOMIC DNA]</scope>
</reference>
<comment type="caution">
    <text evidence="2">The sequence shown here is derived from an EMBL/GenBank/DDBJ whole genome shotgun (WGS) entry which is preliminary data.</text>
</comment>
<feature type="signal peptide" evidence="1">
    <location>
        <begin position="1"/>
        <end position="23"/>
    </location>
</feature>
<proteinExistence type="predicted"/>
<protein>
    <submittedName>
        <fullName evidence="2">Uncharacterized protein</fullName>
    </submittedName>
</protein>
<accession>A0A447CV90</accession>
<evidence type="ECO:0000313" key="2">
    <source>
        <dbReference type="EMBL" id="VCU09205.1"/>
    </source>
</evidence>